<dbReference type="InterPro" id="IPR027329">
    <property type="entry name" value="TPX2_C"/>
</dbReference>
<dbReference type="EMBL" id="CM004394">
    <property type="protein sequence ID" value="OAY44266.1"/>
    <property type="molecule type" value="Genomic_DNA"/>
</dbReference>
<evidence type="ECO:0000256" key="4">
    <source>
        <dbReference type="ARBA" id="ARBA00022701"/>
    </source>
</evidence>
<feature type="coiled-coil region" evidence="6">
    <location>
        <begin position="203"/>
        <end position="245"/>
    </location>
</feature>
<sequence length="368" mass="40276">MGQELADEAMDRKPNGVIMKSNGVSHDNVPALPKTSGHNVEAKDFKEKESTAADSIVENQNENQDVLGVKSTNFDTDQAEVKNEKAGLQKSNNDKNSSFPASKSSGARNAQGQHTIPQPFAPATEKRSGVNTSKNVNNLSSPIAAKNSQPNSPSTARKPLHPDNKKLPDEEDNWSVASSAASARTIKCVTIGSAPTFRSAERAERRKEFYSKLEEKHRALEAERNQAEARAKEEQQAAIKQLRKSMVVKAKPVPSFYYEPPPPKAELKKLPLTRPVSPKLNRRKSCSDAIQSSKDDAGKHCARRSMGNHKEDLNISPTAKTKVQNNGHNIKGSRKSKDRSKQENVSAKGVPDKIIGIEKTNEDISVES</sequence>
<gene>
    <name evidence="9" type="ORF">MANES_08G136500v8</name>
</gene>
<dbReference type="AlphaFoldDB" id="A0A2C9VG43"/>
<feature type="compositionally biased region" description="Basic and acidic residues" evidence="7">
    <location>
        <begin position="40"/>
        <end position="51"/>
    </location>
</feature>
<keyword evidence="6" id="KW-0175">Coiled coil</keyword>
<protein>
    <recommendedName>
        <fullName evidence="8">TPX2 C-terminal domain-containing protein</fullName>
    </recommendedName>
</protein>
<feature type="domain" description="TPX2 C-terminal" evidence="8">
    <location>
        <begin position="196"/>
        <end position="268"/>
    </location>
</feature>
<feature type="compositionally biased region" description="Polar residues" evidence="7">
    <location>
        <begin position="57"/>
        <end position="76"/>
    </location>
</feature>
<evidence type="ECO:0000256" key="1">
    <source>
        <dbReference type="ARBA" id="ARBA00004245"/>
    </source>
</evidence>
<dbReference type="GO" id="GO:0005874">
    <property type="term" value="C:microtubule"/>
    <property type="evidence" value="ECO:0007669"/>
    <property type="project" value="UniProtKB-KW"/>
</dbReference>
<proteinExistence type="inferred from homology"/>
<dbReference type="Proteomes" id="UP000091857">
    <property type="component" value="Chromosome 8"/>
</dbReference>
<comment type="subcellular location">
    <subcellularLocation>
        <location evidence="1">Cytoplasm</location>
        <location evidence="1">Cytoskeleton</location>
    </subcellularLocation>
</comment>
<organism evidence="9 10">
    <name type="scientific">Manihot esculenta</name>
    <name type="common">Cassava</name>
    <name type="synonym">Jatropha manihot</name>
    <dbReference type="NCBI Taxonomy" id="3983"/>
    <lineage>
        <taxon>Eukaryota</taxon>
        <taxon>Viridiplantae</taxon>
        <taxon>Streptophyta</taxon>
        <taxon>Embryophyta</taxon>
        <taxon>Tracheophyta</taxon>
        <taxon>Spermatophyta</taxon>
        <taxon>Magnoliopsida</taxon>
        <taxon>eudicotyledons</taxon>
        <taxon>Gunneridae</taxon>
        <taxon>Pentapetalae</taxon>
        <taxon>rosids</taxon>
        <taxon>fabids</taxon>
        <taxon>Malpighiales</taxon>
        <taxon>Euphorbiaceae</taxon>
        <taxon>Crotonoideae</taxon>
        <taxon>Manihoteae</taxon>
        <taxon>Manihot</taxon>
    </lineage>
</organism>
<dbReference type="InterPro" id="IPR044806">
    <property type="entry name" value="WVD2/WDL1-4"/>
</dbReference>
<feature type="region of interest" description="Disordered" evidence="7">
    <location>
        <begin position="253"/>
        <end position="368"/>
    </location>
</feature>
<keyword evidence="5" id="KW-0206">Cytoskeleton</keyword>
<evidence type="ECO:0000259" key="8">
    <source>
        <dbReference type="Pfam" id="PF06886"/>
    </source>
</evidence>
<feature type="region of interest" description="Disordered" evidence="7">
    <location>
        <begin position="1"/>
        <end position="181"/>
    </location>
</feature>
<reference evidence="10" key="1">
    <citation type="journal article" date="2016" name="Nat. Biotechnol.">
        <title>Sequencing wild and cultivated cassava and related species reveals extensive interspecific hybridization and genetic diversity.</title>
        <authorList>
            <person name="Bredeson J.V."/>
            <person name="Lyons J.B."/>
            <person name="Prochnik S.E."/>
            <person name="Wu G.A."/>
            <person name="Ha C.M."/>
            <person name="Edsinger-Gonzales E."/>
            <person name="Grimwood J."/>
            <person name="Schmutz J."/>
            <person name="Rabbi I.Y."/>
            <person name="Egesi C."/>
            <person name="Nauluvula P."/>
            <person name="Lebot V."/>
            <person name="Ndunguru J."/>
            <person name="Mkamilo G."/>
            <person name="Bart R.S."/>
            <person name="Setter T.L."/>
            <person name="Gleadow R.M."/>
            <person name="Kulakow P."/>
            <person name="Ferguson M.E."/>
            <person name="Rounsley S."/>
            <person name="Rokhsar D.S."/>
        </authorList>
    </citation>
    <scope>NUCLEOTIDE SEQUENCE [LARGE SCALE GENOMIC DNA]</scope>
    <source>
        <strain evidence="10">cv. AM560-2</strain>
    </source>
</reference>
<evidence type="ECO:0000256" key="6">
    <source>
        <dbReference type="SAM" id="Coils"/>
    </source>
</evidence>
<name>A0A2C9VG43_MANES</name>
<evidence type="ECO:0000256" key="7">
    <source>
        <dbReference type="SAM" id="MobiDB-lite"/>
    </source>
</evidence>
<dbReference type="PANTHER" id="PTHR46372">
    <property type="entry name" value="PROTEIN WVD2-LIKE 3"/>
    <property type="match status" value="1"/>
</dbReference>
<evidence type="ECO:0000313" key="9">
    <source>
        <dbReference type="EMBL" id="OAY44266.1"/>
    </source>
</evidence>
<dbReference type="GO" id="GO:0008017">
    <property type="term" value="F:microtubule binding"/>
    <property type="evidence" value="ECO:0007669"/>
    <property type="project" value="InterPro"/>
</dbReference>
<dbReference type="Pfam" id="PF06886">
    <property type="entry name" value="TPX2"/>
    <property type="match status" value="1"/>
</dbReference>
<dbReference type="GO" id="GO:0000226">
    <property type="term" value="P:microtubule cytoskeleton organization"/>
    <property type="evidence" value="ECO:0007669"/>
    <property type="project" value="InterPro"/>
</dbReference>
<evidence type="ECO:0000256" key="2">
    <source>
        <dbReference type="ARBA" id="ARBA00005885"/>
    </source>
</evidence>
<feature type="compositionally biased region" description="Polar residues" evidence="7">
    <location>
        <begin position="89"/>
        <end position="116"/>
    </location>
</feature>
<feature type="compositionally biased region" description="Polar residues" evidence="7">
    <location>
        <begin position="129"/>
        <end position="155"/>
    </location>
</feature>
<accession>A0A2C9VG43</accession>
<dbReference type="OrthoDB" id="1925970at2759"/>
<evidence type="ECO:0000256" key="3">
    <source>
        <dbReference type="ARBA" id="ARBA00022490"/>
    </source>
</evidence>
<feature type="compositionally biased region" description="Polar residues" evidence="7">
    <location>
        <begin position="315"/>
        <end position="328"/>
    </location>
</feature>
<comment type="similarity">
    <text evidence="2">Belongs to the TPX2 family.</text>
</comment>
<keyword evidence="10" id="KW-1185">Reference proteome</keyword>
<evidence type="ECO:0000313" key="10">
    <source>
        <dbReference type="Proteomes" id="UP000091857"/>
    </source>
</evidence>
<dbReference type="PANTHER" id="PTHR46372:SF6">
    <property type="entry name" value="PROTEIN WVD2-LIKE 1"/>
    <property type="match status" value="1"/>
</dbReference>
<keyword evidence="3" id="KW-0963">Cytoplasm</keyword>
<keyword evidence="4" id="KW-0493">Microtubule</keyword>
<evidence type="ECO:0000256" key="5">
    <source>
        <dbReference type="ARBA" id="ARBA00023212"/>
    </source>
</evidence>
<dbReference type="Gramene" id="Manes.08G136500.1.v8.1">
    <property type="protein sequence ID" value="Manes.08G136500.1.v8.1.CDS"/>
    <property type="gene ID" value="Manes.08G136500.v8.1"/>
</dbReference>
<comment type="caution">
    <text evidence="9">The sequence shown here is derived from an EMBL/GenBank/DDBJ whole genome shotgun (WGS) entry which is preliminary data.</text>
</comment>